<reference evidence="2 3" key="1">
    <citation type="submission" date="2024-05" db="EMBL/GenBank/DDBJ databases">
        <title>Culex pipiens pipiens assembly and annotation.</title>
        <authorList>
            <person name="Alout H."/>
            <person name="Durand T."/>
        </authorList>
    </citation>
    <scope>NUCLEOTIDE SEQUENCE [LARGE SCALE GENOMIC DNA]</scope>
    <source>
        <strain evidence="2">HA-2024</strain>
        <tissue evidence="2">Whole body</tissue>
    </source>
</reference>
<sequence>QRELRHKYGTPESDKSRSKSPANNSSDDDAPSTKEVSPPPKPPPQTPSSSSFSSHQHQPSSSASYSSASAVVIERKPMLRRIGGHTESSRSPSQFAAFGGHTRAVGPVRGRRLRSGLAPEALLLLQRLRPAVDGRRHRTMTDPGEDRHCRRRRPPPGNVTGPGRDHASETGAGVTAVVEVVQRGIMTGVGTVAVGDIIGVGRDRGRADRGPSHEAKPVPVVPTAGTDRLK</sequence>
<feature type="compositionally biased region" description="Basic and acidic residues" evidence="1">
    <location>
        <begin position="202"/>
        <end position="216"/>
    </location>
</feature>
<name>A0ABD1CID2_CULPP</name>
<proteinExistence type="predicted"/>
<evidence type="ECO:0000313" key="3">
    <source>
        <dbReference type="Proteomes" id="UP001562425"/>
    </source>
</evidence>
<accession>A0ABD1CID2</accession>
<comment type="caution">
    <text evidence="2">The sequence shown here is derived from an EMBL/GenBank/DDBJ whole genome shotgun (WGS) entry which is preliminary data.</text>
</comment>
<feature type="non-terminal residue" evidence="2">
    <location>
        <position position="1"/>
    </location>
</feature>
<feature type="compositionally biased region" description="Low complexity" evidence="1">
    <location>
        <begin position="47"/>
        <end position="69"/>
    </location>
</feature>
<organism evidence="2 3">
    <name type="scientific">Culex pipiens pipiens</name>
    <name type="common">Northern house mosquito</name>
    <dbReference type="NCBI Taxonomy" id="38569"/>
    <lineage>
        <taxon>Eukaryota</taxon>
        <taxon>Metazoa</taxon>
        <taxon>Ecdysozoa</taxon>
        <taxon>Arthropoda</taxon>
        <taxon>Hexapoda</taxon>
        <taxon>Insecta</taxon>
        <taxon>Pterygota</taxon>
        <taxon>Neoptera</taxon>
        <taxon>Endopterygota</taxon>
        <taxon>Diptera</taxon>
        <taxon>Nematocera</taxon>
        <taxon>Culicoidea</taxon>
        <taxon>Culicidae</taxon>
        <taxon>Culicinae</taxon>
        <taxon>Culicini</taxon>
        <taxon>Culex</taxon>
        <taxon>Culex</taxon>
    </lineage>
</organism>
<feature type="region of interest" description="Disordered" evidence="1">
    <location>
        <begin position="136"/>
        <end position="171"/>
    </location>
</feature>
<feature type="region of interest" description="Disordered" evidence="1">
    <location>
        <begin position="202"/>
        <end position="230"/>
    </location>
</feature>
<feature type="region of interest" description="Disordered" evidence="1">
    <location>
        <begin position="83"/>
        <end position="102"/>
    </location>
</feature>
<feature type="compositionally biased region" description="Pro residues" evidence="1">
    <location>
        <begin position="37"/>
        <end position="46"/>
    </location>
</feature>
<evidence type="ECO:0000313" key="2">
    <source>
        <dbReference type="EMBL" id="KAL1376148.1"/>
    </source>
</evidence>
<evidence type="ECO:0000256" key="1">
    <source>
        <dbReference type="SAM" id="MobiDB-lite"/>
    </source>
</evidence>
<dbReference type="AlphaFoldDB" id="A0ABD1CID2"/>
<protein>
    <submittedName>
        <fullName evidence="2">Uncharacterized protein</fullName>
    </submittedName>
</protein>
<keyword evidence="3" id="KW-1185">Reference proteome</keyword>
<gene>
    <name evidence="2" type="ORF">pipiens_004500</name>
</gene>
<dbReference type="EMBL" id="JBEHCU010011892">
    <property type="protein sequence ID" value="KAL1376148.1"/>
    <property type="molecule type" value="Genomic_DNA"/>
</dbReference>
<dbReference type="Proteomes" id="UP001562425">
    <property type="component" value="Unassembled WGS sequence"/>
</dbReference>
<feature type="region of interest" description="Disordered" evidence="1">
    <location>
        <begin position="1"/>
        <end position="69"/>
    </location>
</feature>